<dbReference type="Gramene" id="TKW10421">
    <property type="protein sequence ID" value="TKW10421"/>
    <property type="gene ID" value="SEVIR_6G163500v2"/>
</dbReference>
<sequence>MKRRLGRGQKAPAFFRRSQARARPPRRYPSSAQLATAKAPTRAPRQRHNGVAMISRAARGASRPPARPGHVPVYHGCRWWRRRHHHTRPPGRDGHILFRIHRGVTPRLGGRARDRERRRWGSARRRAGVYSPPGRQPACSVLLDLVPLQIDDGASTDATRTGHLDSRVCAATEGHNHSVVLESREREIGA</sequence>
<evidence type="ECO:0000256" key="1">
    <source>
        <dbReference type="SAM" id="MobiDB-lite"/>
    </source>
</evidence>
<dbReference type="AlphaFoldDB" id="A0A4U6U4A3"/>
<reference evidence="2" key="1">
    <citation type="submission" date="2019-03" db="EMBL/GenBank/DDBJ databases">
        <title>WGS assembly of Setaria viridis.</title>
        <authorList>
            <person name="Huang P."/>
            <person name="Jenkins J."/>
            <person name="Grimwood J."/>
            <person name="Barry K."/>
            <person name="Healey A."/>
            <person name="Mamidi S."/>
            <person name="Sreedasyam A."/>
            <person name="Shu S."/>
            <person name="Feldman M."/>
            <person name="Wu J."/>
            <person name="Yu Y."/>
            <person name="Chen C."/>
            <person name="Johnson J."/>
            <person name="Rokhsar D."/>
            <person name="Baxter I."/>
            <person name="Schmutz J."/>
            <person name="Brutnell T."/>
            <person name="Kellogg E."/>
        </authorList>
    </citation>
    <scope>NUCLEOTIDE SEQUENCE [LARGE SCALE GENOMIC DNA]</scope>
</reference>
<dbReference type="EMBL" id="CM016557">
    <property type="protein sequence ID" value="TKW10421.1"/>
    <property type="molecule type" value="Genomic_DNA"/>
</dbReference>
<proteinExistence type="predicted"/>
<accession>A0A4U6U4A3</accession>
<feature type="region of interest" description="Disordered" evidence="1">
    <location>
        <begin position="110"/>
        <end position="133"/>
    </location>
</feature>
<gene>
    <name evidence="2" type="ORF">SEVIR_6G163500v2</name>
</gene>
<evidence type="ECO:0000313" key="2">
    <source>
        <dbReference type="EMBL" id="TKW10421.1"/>
    </source>
</evidence>
<dbReference type="Proteomes" id="UP000298652">
    <property type="component" value="Chromosome 6"/>
</dbReference>
<protein>
    <submittedName>
        <fullName evidence="2">Uncharacterized protein</fullName>
    </submittedName>
</protein>
<keyword evidence="3" id="KW-1185">Reference proteome</keyword>
<evidence type="ECO:0000313" key="3">
    <source>
        <dbReference type="Proteomes" id="UP000298652"/>
    </source>
</evidence>
<name>A0A4U6U4A3_SETVI</name>
<organism evidence="2 3">
    <name type="scientific">Setaria viridis</name>
    <name type="common">Green bristlegrass</name>
    <name type="synonym">Setaria italica subsp. viridis</name>
    <dbReference type="NCBI Taxonomy" id="4556"/>
    <lineage>
        <taxon>Eukaryota</taxon>
        <taxon>Viridiplantae</taxon>
        <taxon>Streptophyta</taxon>
        <taxon>Embryophyta</taxon>
        <taxon>Tracheophyta</taxon>
        <taxon>Spermatophyta</taxon>
        <taxon>Magnoliopsida</taxon>
        <taxon>Liliopsida</taxon>
        <taxon>Poales</taxon>
        <taxon>Poaceae</taxon>
        <taxon>PACMAD clade</taxon>
        <taxon>Panicoideae</taxon>
        <taxon>Panicodae</taxon>
        <taxon>Paniceae</taxon>
        <taxon>Cenchrinae</taxon>
        <taxon>Setaria</taxon>
    </lineage>
</organism>
<feature type="region of interest" description="Disordered" evidence="1">
    <location>
        <begin position="1"/>
        <end position="47"/>
    </location>
</feature>